<keyword evidence="4" id="KW-1185">Reference proteome</keyword>
<evidence type="ECO:0000259" key="2">
    <source>
        <dbReference type="PROSITE" id="PS50405"/>
    </source>
</evidence>
<evidence type="ECO:0000259" key="1">
    <source>
        <dbReference type="PROSITE" id="PS50404"/>
    </source>
</evidence>
<sequence length="198" mass="21953">MLKLYWWPKTRAQRAIWMIEETGADYELLPLDIDDPVARADPAFRAVSPLGKLPALLYDGGGLADSAAIGLWLADRFPEAGLAPAVEDPRRGRYLWWMVFTTGVIEPAVAEKLGGWPASPRRNGWGDYDSMLGALEQGLAQGPWLLGERFTMADVMIGSTLHFFRQFGILPENPLLHAYADRCVARPAFQRALAREAG</sequence>
<dbReference type="PROSITE" id="PS50405">
    <property type="entry name" value="GST_CTER"/>
    <property type="match status" value="1"/>
</dbReference>
<dbReference type="CDD" id="cd03207">
    <property type="entry name" value="GST_C_8"/>
    <property type="match status" value="1"/>
</dbReference>
<name>A0A1Y6BQC8_9PROT</name>
<organism evidence="3 4">
    <name type="scientific">Tistlia consotensis USBA 355</name>
    <dbReference type="NCBI Taxonomy" id="560819"/>
    <lineage>
        <taxon>Bacteria</taxon>
        <taxon>Pseudomonadati</taxon>
        <taxon>Pseudomonadota</taxon>
        <taxon>Alphaproteobacteria</taxon>
        <taxon>Rhodospirillales</taxon>
        <taxon>Rhodovibrionaceae</taxon>
        <taxon>Tistlia</taxon>
    </lineage>
</organism>
<dbReference type="InterPro" id="IPR036249">
    <property type="entry name" value="Thioredoxin-like_sf"/>
</dbReference>
<dbReference type="InterPro" id="IPR004045">
    <property type="entry name" value="Glutathione_S-Trfase_N"/>
</dbReference>
<dbReference type="SFLD" id="SFLDS00019">
    <property type="entry name" value="Glutathione_Transferase_(cytos"/>
    <property type="match status" value="1"/>
</dbReference>
<dbReference type="SUPFAM" id="SSF47616">
    <property type="entry name" value="GST C-terminal domain-like"/>
    <property type="match status" value="1"/>
</dbReference>
<dbReference type="AlphaFoldDB" id="A0A1Y6BQC8"/>
<evidence type="ECO:0000313" key="4">
    <source>
        <dbReference type="Proteomes" id="UP000192917"/>
    </source>
</evidence>
<feature type="domain" description="GST N-terminal" evidence="1">
    <location>
        <begin position="1"/>
        <end position="81"/>
    </location>
</feature>
<dbReference type="InterPro" id="IPR040079">
    <property type="entry name" value="Glutathione_S-Trfase"/>
</dbReference>
<dbReference type="SFLD" id="SFLDG00358">
    <property type="entry name" value="Main_(cytGST)"/>
    <property type="match status" value="1"/>
</dbReference>
<dbReference type="PANTHER" id="PTHR44051:SF8">
    <property type="entry name" value="GLUTATHIONE S-TRANSFERASE GSTA"/>
    <property type="match status" value="1"/>
</dbReference>
<dbReference type="PROSITE" id="PS50404">
    <property type="entry name" value="GST_NTER"/>
    <property type="match status" value="1"/>
</dbReference>
<gene>
    <name evidence="3" type="ORF">SAMN05428998_107134</name>
</gene>
<dbReference type="PANTHER" id="PTHR44051">
    <property type="entry name" value="GLUTATHIONE S-TRANSFERASE-RELATED"/>
    <property type="match status" value="1"/>
</dbReference>
<proteinExistence type="predicted"/>
<accession>A0A1Y6BQC8</accession>
<dbReference type="Gene3D" id="1.20.1050.10">
    <property type="match status" value="1"/>
</dbReference>
<dbReference type="InterPro" id="IPR036282">
    <property type="entry name" value="Glutathione-S-Trfase_C_sf"/>
</dbReference>
<feature type="domain" description="GST C-terminal" evidence="2">
    <location>
        <begin position="87"/>
        <end position="198"/>
    </location>
</feature>
<dbReference type="InterPro" id="IPR010987">
    <property type="entry name" value="Glutathione-S-Trfase_C-like"/>
</dbReference>
<dbReference type="GO" id="GO:0016740">
    <property type="term" value="F:transferase activity"/>
    <property type="evidence" value="ECO:0007669"/>
    <property type="project" value="UniProtKB-KW"/>
</dbReference>
<dbReference type="STRING" id="560819.SAMN05428998_107134"/>
<dbReference type="Pfam" id="PF13410">
    <property type="entry name" value="GST_C_2"/>
    <property type="match status" value="1"/>
</dbReference>
<keyword evidence="3" id="KW-0808">Transferase</keyword>
<dbReference type="Proteomes" id="UP000192917">
    <property type="component" value="Unassembled WGS sequence"/>
</dbReference>
<dbReference type="Gene3D" id="3.40.30.10">
    <property type="entry name" value="Glutaredoxin"/>
    <property type="match status" value="1"/>
</dbReference>
<dbReference type="SFLD" id="SFLDG01150">
    <property type="entry name" value="Main.1:_Beta-like"/>
    <property type="match status" value="1"/>
</dbReference>
<dbReference type="SUPFAM" id="SSF52833">
    <property type="entry name" value="Thioredoxin-like"/>
    <property type="match status" value="1"/>
</dbReference>
<dbReference type="EMBL" id="FWZX01000007">
    <property type="protein sequence ID" value="SMF21820.1"/>
    <property type="molecule type" value="Genomic_DNA"/>
</dbReference>
<protein>
    <submittedName>
        <fullName evidence="3">Glutathione S-transferase</fullName>
    </submittedName>
</protein>
<evidence type="ECO:0000313" key="3">
    <source>
        <dbReference type="EMBL" id="SMF21820.1"/>
    </source>
</evidence>
<dbReference type="CDD" id="cd03046">
    <property type="entry name" value="GST_N_GTT1_like"/>
    <property type="match status" value="1"/>
</dbReference>
<dbReference type="Pfam" id="PF13409">
    <property type="entry name" value="GST_N_2"/>
    <property type="match status" value="1"/>
</dbReference>
<reference evidence="3 4" key="1">
    <citation type="submission" date="2017-04" db="EMBL/GenBank/DDBJ databases">
        <authorList>
            <person name="Afonso C.L."/>
            <person name="Miller P.J."/>
            <person name="Scott M.A."/>
            <person name="Spackman E."/>
            <person name="Goraichik I."/>
            <person name="Dimitrov K.M."/>
            <person name="Suarez D.L."/>
            <person name="Swayne D.E."/>
        </authorList>
    </citation>
    <scope>NUCLEOTIDE SEQUENCE [LARGE SCALE GENOMIC DNA]</scope>
    <source>
        <strain evidence="3 4">USBA 355</strain>
    </source>
</reference>
<dbReference type="RefSeq" id="WP_235017105.1">
    <property type="nucleotide sequence ID" value="NZ_FWZX01000007.1"/>
</dbReference>